<proteinExistence type="predicted"/>
<dbReference type="EMBL" id="CM047587">
    <property type="protein sequence ID" value="KAI9907794.1"/>
    <property type="molecule type" value="Genomic_DNA"/>
</dbReference>
<reference evidence="1 2" key="1">
    <citation type="journal article" date="2022" name="bioRxiv">
        <title>The genome of the oomycete Peronosclerospora sorghi, a cosmopolitan pathogen of maize and sorghum, is inflated with dispersed pseudogenes.</title>
        <authorList>
            <person name="Fletcher K."/>
            <person name="Martin F."/>
            <person name="Isakeit T."/>
            <person name="Cavanaugh K."/>
            <person name="Magill C."/>
            <person name="Michelmore R."/>
        </authorList>
    </citation>
    <scope>NUCLEOTIDE SEQUENCE [LARGE SCALE GENOMIC DNA]</scope>
    <source>
        <strain evidence="1">P6</strain>
    </source>
</reference>
<accession>A0ACC0VMW1</accession>
<dbReference type="Proteomes" id="UP001163321">
    <property type="component" value="Chromosome 8"/>
</dbReference>
<organism evidence="1 2">
    <name type="scientific">Peronosclerospora sorghi</name>
    <dbReference type="NCBI Taxonomy" id="230839"/>
    <lineage>
        <taxon>Eukaryota</taxon>
        <taxon>Sar</taxon>
        <taxon>Stramenopiles</taxon>
        <taxon>Oomycota</taxon>
        <taxon>Peronosporomycetes</taxon>
        <taxon>Peronosporales</taxon>
        <taxon>Peronosporaceae</taxon>
        <taxon>Peronosclerospora</taxon>
    </lineage>
</organism>
<comment type="caution">
    <text evidence="1">The sequence shown here is derived from an EMBL/GenBank/DDBJ whole genome shotgun (WGS) entry which is preliminary data.</text>
</comment>
<sequence>MIHILSSYVTPSTCLSSAFKDLRRWLANNVKRGILKRKKLSATKGPNIATRNCQIKWTTVFSYYSRAKKLRLLETFTQTDLQQLEDELRLWSKHDVVSHSSKKFSTIVITKHLLRKDGPLRGNDARFFRNLHAGLLLFSPVPARSNQIFRKLPGRRTIIGHL</sequence>
<name>A0ACC0VMW1_9STRA</name>
<keyword evidence="2" id="KW-1185">Reference proteome</keyword>
<evidence type="ECO:0000313" key="2">
    <source>
        <dbReference type="Proteomes" id="UP001163321"/>
    </source>
</evidence>
<protein>
    <submittedName>
        <fullName evidence="1">Uncharacterized protein</fullName>
    </submittedName>
</protein>
<evidence type="ECO:0000313" key="1">
    <source>
        <dbReference type="EMBL" id="KAI9907794.1"/>
    </source>
</evidence>
<gene>
    <name evidence="1" type="ORF">PsorP6_004767</name>
</gene>